<dbReference type="EMBL" id="MSJM01000007">
    <property type="protein sequence ID" value="OLF47252.1"/>
    <property type="molecule type" value="Genomic_DNA"/>
</dbReference>
<keyword evidence="4" id="KW-0804">Transcription</keyword>
<dbReference type="InterPro" id="IPR036390">
    <property type="entry name" value="WH_DNA-bd_sf"/>
</dbReference>
<comment type="caution">
    <text evidence="5">The sequence shown here is derived from an EMBL/GenBank/DDBJ whole genome shotgun (WGS) entry which is preliminary data.</text>
</comment>
<keyword evidence="3" id="KW-0238">DNA-binding</keyword>
<keyword evidence="2" id="KW-0805">Transcription regulation</keyword>
<name>A0A1Q8E629_9STRE</name>
<dbReference type="Proteomes" id="UP000186890">
    <property type="component" value="Unassembled WGS sequence"/>
</dbReference>
<dbReference type="Pfam" id="PF03965">
    <property type="entry name" value="Penicillinase_R"/>
    <property type="match status" value="1"/>
</dbReference>
<reference evidence="6" key="1">
    <citation type="submission" date="2016-12" db="EMBL/GenBank/DDBJ databases">
        <authorList>
            <person name="Gulvik C.A."/>
        </authorList>
    </citation>
    <scope>NUCLEOTIDE SEQUENCE [LARGE SCALE GENOMIC DNA]</scope>
    <source>
        <strain evidence="6">NED12-00049-6B</strain>
    </source>
</reference>
<evidence type="ECO:0000256" key="3">
    <source>
        <dbReference type="ARBA" id="ARBA00023125"/>
    </source>
</evidence>
<evidence type="ECO:0000256" key="2">
    <source>
        <dbReference type="ARBA" id="ARBA00023015"/>
    </source>
</evidence>
<evidence type="ECO:0000313" key="6">
    <source>
        <dbReference type="Proteomes" id="UP000186890"/>
    </source>
</evidence>
<dbReference type="SUPFAM" id="SSF46785">
    <property type="entry name" value="Winged helix' DNA-binding domain"/>
    <property type="match status" value="1"/>
</dbReference>
<protein>
    <submittedName>
        <fullName evidence="5">Penicillinase repressor</fullName>
    </submittedName>
</protein>
<dbReference type="InterPro" id="IPR005650">
    <property type="entry name" value="BlaI_family"/>
</dbReference>
<dbReference type="RefSeq" id="WP_075105252.1">
    <property type="nucleotide sequence ID" value="NZ_MSJM01000007.1"/>
</dbReference>
<evidence type="ECO:0000256" key="1">
    <source>
        <dbReference type="ARBA" id="ARBA00011046"/>
    </source>
</evidence>
<dbReference type="AlphaFoldDB" id="A0A1Q8E629"/>
<dbReference type="PIRSF" id="PIRSF019455">
    <property type="entry name" value="CopR_AtkY"/>
    <property type="match status" value="1"/>
</dbReference>
<evidence type="ECO:0000256" key="4">
    <source>
        <dbReference type="ARBA" id="ARBA00023163"/>
    </source>
</evidence>
<organism evidence="5 6">
    <name type="scientific">Streptococcus cuniculi</name>
    <dbReference type="NCBI Taxonomy" id="1432788"/>
    <lineage>
        <taxon>Bacteria</taxon>
        <taxon>Bacillati</taxon>
        <taxon>Bacillota</taxon>
        <taxon>Bacilli</taxon>
        <taxon>Lactobacillales</taxon>
        <taxon>Streptococcaceae</taxon>
        <taxon>Streptococcus</taxon>
    </lineage>
</organism>
<gene>
    <name evidence="5" type="ORF">BU202_07950</name>
</gene>
<comment type="similarity">
    <text evidence="1">Belongs to the BlaI transcriptional regulatory family.</text>
</comment>
<dbReference type="GO" id="GO:0045892">
    <property type="term" value="P:negative regulation of DNA-templated transcription"/>
    <property type="evidence" value="ECO:0007669"/>
    <property type="project" value="InterPro"/>
</dbReference>
<keyword evidence="6" id="KW-1185">Reference proteome</keyword>
<dbReference type="InterPro" id="IPR036388">
    <property type="entry name" value="WH-like_DNA-bd_sf"/>
</dbReference>
<evidence type="ECO:0000313" key="5">
    <source>
        <dbReference type="EMBL" id="OLF47252.1"/>
    </source>
</evidence>
<dbReference type="Gene3D" id="1.10.10.10">
    <property type="entry name" value="Winged helix-like DNA-binding domain superfamily/Winged helix DNA-binding domain"/>
    <property type="match status" value="1"/>
</dbReference>
<dbReference type="NCBIfam" id="TIGR02698">
    <property type="entry name" value="CopY_TcrY"/>
    <property type="match status" value="1"/>
</dbReference>
<dbReference type="OrthoDB" id="1849040at2"/>
<proteinExistence type="inferred from homology"/>
<dbReference type="InterPro" id="IPR014071">
    <property type="entry name" value="Cu_transp_CopY/TcrY"/>
</dbReference>
<dbReference type="GO" id="GO:0003677">
    <property type="term" value="F:DNA binding"/>
    <property type="evidence" value="ECO:0007669"/>
    <property type="project" value="UniProtKB-KW"/>
</dbReference>
<sequence length="151" mass="17232">MEQMMSAAEWQVMRVIWAHPASTSSQIIAALQEGFDWQATTIKTLLGRLRQKAYLEMKKEGRQYHYYPLVEEKEHVQLQLQILLDAMCSTKNGALVGQLLDMGSFSRADLEDLREQIEHQLPTAPESLECHCLAGQCTCHHHEGSKQHARS</sequence>
<accession>A0A1Q8E629</accession>